<keyword evidence="2" id="KW-0560">Oxidoreductase</keyword>
<sequence>MSQQQTKGTALVTGSSSGIGALYADRLARRGYDLILVARDKAKLDTLAAKLTRDTGRKVEALAADLNAKADLRRVEDRLKSDANITVLVNNAGVGAAGPLLTSDVEQMDAMIQLNVVALTRLALAAAPAFVARKNGTIVNIASIVALDPDVLNGTYSGTKAYVVNFTQALHKEFKGSGVRVQAVLPGAIATNFWDVAGVPVAHLPEAIVMQADELVDAAFAGLDLGELITIPSLPDVQEWENYDAARKALGPKLSRTHAASRYKSKTAA</sequence>
<evidence type="ECO:0000256" key="4">
    <source>
        <dbReference type="ARBA" id="ARBA00044050"/>
    </source>
</evidence>
<dbReference type="AlphaFoldDB" id="A0A840N7C3"/>
<evidence type="ECO:0000256" key="2">
    <source>
        <dbReference type="ARBA" id="ARBA00023002"/>
    </source>
</evidence>
<dbReference type="InterPro" id="IPR020904">
    <property type="entry name" value="Sc_DH/Rdtase_CS"/>
</dbReference>
<dbReference type="PIRSF" id="PIRSF000126">
    <property type="entry name" value="11-beta-HSD1"/>
    <property type="match status" value="1"/>
</dbReference>
<dbReference type="InterPro" id="IPR036291">
    <property type="entry name" value="NAD(P)-bd_dom_sf"/>
</dbReference>
<evidence type="ECO:0000256" key="8">
    <source>
        <dbReference type="ARBA" id="ARBA00044349"/>
    </source>
</evidence>
<feature type="domain" description="Ketoreductase" evidence="12">
    <location>
        <begin position="8"/>
        <end position="189"/>
    </location>
</feature>
<dbReference type="PANTHER" id="PTHR43086:SF3">
    <property type="entry name" value="NADP-DEPENDENT 3-HYDROXY ACID DEHYDROGENASE YDFG"/>
    <property type="match status" value="1"/>
</dbReference>
<name>A0A840N7C3_9BRAD</name>
<evidence type="ECO:0000256" key="1">
    <source>
        <dbReference type="ARBA" id="ARBA00006484"/>
    </source>
</evidence>
<gene>
    <name evidence="13" type="ORF">HNQ36_002590</name>
</gene>
<dbReference type="InterPro" id="IPR057326">
    <property type="entry name" value="KR_dom"/>
</dbReference>
<comment type="similarity">
    <text evidence="1 11">Belongs to the short-chain dehydrogenases/reductases (SDR) family.</text>
</comment>
<evidence type="ECO:0000256" key="9">
    <source>
        <dbReference type="ARBA" id="ARBA00045650"/>
    </source>
</evidence>
<comment type="function">
    <text evidence="9">NADP-dependent dehydrogenase with broad substrate specificity acting on 3-hydroxy acids. Catalyzes the NADP-dependent oxidation of L-allo-threonine to L-2-amino-3-keto-butyrate, which is spontaneously decarboxylated into aminoacetone. Also acts on D-threonine, L-serine, D-serine, D-3-hydroxyisobutyrate, L-3-hydroxyisobutyrate, D-glycerate and L-glycerate. Able to catalyze the reduction of the malonic semialdehyde to 3-hydroxypropionic acid. YdfG is apparently supplementing RutE, the presumed malonic semialdehyde reductase involved in pyrimidine degradation since both are able to detoxify malonic semialdehyde.</text>
</comment>
<dbReference type="PANTHER" id="PTHR43086">
    <property type="entry name" value="VERY-LONG-CHAIN 3-OXOOACYL-COA REDUCTASE"/>
    <property type="match status" value="1"/>
</dbReference>
<accession>A0A840N7C3</accession>
<evidence type="ECO:0000259" key="12">
    <source>
        <dbReference type="SMART" id="SM00822"/>
    </source>
</evidence>
<evidence type="ECO:0000313" key="14">
    <source>
        <dbReference type="Proteomes" id="UP000521227"/>
    </source>
</evidence>
<comment type="catalytic activity">
    <reaction evidence="10">
        <text>3-hydroxypropanoate + NADP(+) = 3-oxopropanoate + NADPH + H(+)</text>
        <dbReference type="Rhea" id="RHEA:26438"/>
        <dbReference type="ChEBI" id="CHEBI:15378"/>
        <dbReference type="ChEBI" id="CHEBI:16510"/>
        <dbReference type="ChEBI" id="CHEBI:33190"/>
        <dbReference type="ChEBI" id="CHEBI:57783"/>
        <dbReference type="ChEBI" id="CHEBI:58349"/>
        <dbReference type="EC" id="1.1.1.298"/>
    </reaction>
</comment>
<comment type="catalytic activity">
    <reaction evidence="3">
        <text>L-allo-threonine + NADP(+) = aminoacetone + CO2 + NADPH</text>
        <dbReference type="Rhea" id="RHEA:43524"/>
        <dbReference type="ChEBI" id="CHEBI:16526"/>
        <dbReference type="ChEBI" id="CHEBI:57783"/>
        <dbReference type="ChEBI" id="CHEBI:58320"/>
        <dbReference type="ChEBI" id="CHEBI:58349"/>
        <dbReference type="ChEBI" id="CHEBI:58585"/>
        <dbReference type="EC" id="1.1.1.381"/>
    </reaction>
</comment>
<dbReference type="EC" id="1.1.1.298" evidence="4"/>
<comment type="caution">
    <text evidence="13">The sequence shown here is derived from an EMBL/GenBank/DDBJ whole genome shotgun (WGS) entry which is preliminary data.</text>
</comment>
<evidence type="ECO:0000256" key="3">
    <source>
        <dbReference type="ARBA" id="ARBA00043812"/>
    </source>
</evidence>
<dbReference type="PRINTS" id="PR00081">
    <property type="entry name" value="GDHRDH"/>
</dbReference>
<dbReference type="EMBL" id="JACHIJ010000003">
    <property type="protein sequence ID" value="MBB5052616.1"/>
    <property type="molecule type" value="Genomic_DNA"/>
</dbReference>
<proteinExistence type="inferred from homology"/>
<dbReference type="RefSeq" id="WP_184085565.1">
    <property type="nucleotide sequence ID" value="NZ_JACHIJ010000003.1"/>
</dbReference>
<evidence type="ECO:0000256" key="7">
    <source>
        <dbReference type="ARBA" id="ARBA00044271"/>
    </source>
</evidence>
<evidence type="ECO:0000256" key="11">
    <source>
        <dbReference type="RuleBase" id="RU000363"/>
    </source>
</evidence>
<protein>
    <recommendedName>
        <fullName evidence="6">NADP-dependent 3-hydroxy acid dehydrogenase YdfG</fullName>
        <ecNumber evidence="4">1.1.1.298</ecNumber>
        <ecNumber evidence="5">1.1.1.381</ecNumber>
    </recommendedName>
    <alternativeName>
        <fullName evidence="8">L-allo-threonine dehydrogenase</fullName>
    </alternativeName>
    <alternativeName>
        <fullName evidence="7">Malonic semialdehyde reductase</fullName>
    </alternativeName>
</protein>
<dbReference type="SUPFAM" id="SSF51735">
    <property type="entry name" value="NAD(P)-binding Rossmann-fold domains"/>
    <property type="match status" value="1"/>
</dbReference>
<dbReference type="SMART" id="SM00822">
    <property type="entry name" value="PKS_KR"/>
    <property type="match status" value="1"/>
</dbReference>
<dbReference type="EC" id="1.1.1.381" evidence="5"/>
<dbReference type="GO" id="GO:0035527">
    <property type="term" value="F:3-hydroxypropionate dehydrogenase (NADP+) activity"/>
    <property type="evidence" value="ECO:0007669"/>
    <property type="project" value="UniProtKB-EC"/>
</dbReference>
<organism evidence="13 14">
    <name type="scientific">Afipia massiliensis</name>
    <dbReference type="NCBI Taxonomy" id="211460"/>
    <lineage>
        <taxon>Bacteria</taxon>
        <taxon>Pseudomonadati</taxon>
        <taxon>Pseudomonadota</taxon>
        <taxon>Alphaproteobacteria</taxon>
        <taxon>Hyphomicrobiales</taxon>
        <taxon>Nitrobacteraceae</taxon>
        <taxon>Afipia</taxon>
    </lineage>
</organism>
<dbReference type="Pfam" id="PF00106">
    <property type="entry name" value="adh_short"/>
    <property type="match status" value="1"/>
</dbReference>
<evidence type="ECO:0000256" key="10">
    <source>
        <dbReference type="ARBA" id="ARBA00047274"/>
    </source>
</evidence>
<dbReference type="PRINTS" id="PR00080">
    <property type="entry name" value="SDRFAMILY"/>
</dbReference>
<evidence type="ECO:0000256" key="5">
    <source>
        <dbReference type="ARBA" id="ARBA00044059"/>
    </source>
</evidence>
<dbReference type="PROSITE" id="PS00061">
    <property type="entry name" value="ADH_SHORT"/>
    <property type="match status" value="1"/>
</dbReference>
<dbReference type="Gene3D" id="3.40.50.720">
    <property type="entry name" value="NAD(P)-binding Rossmann-like Domain"/>
    <property type="match status" value="1"/>
</dbReference>
<dbReference type="Proteomes" id="UP000521227">
    <property type="component" value="Unassembled WGS sequence"/>
</dbReference>
<dbReference type="InterPro" id="IPR002347">
    <property type="entry name" value="SDR_fam"/>
</dbReference>
<reference evidence="13 14" key="1">
    <citation type="submission" date="2020-08" db="EMBL/GenBank/DDBJ databases">
        <title>Genomic Encyclopedia of Type Strains, Phase IV (KMG-IV): sequencing the most valuable type-strain genomes for metagenomic binning, comparative biology and taxonomic classification.</title>
        <authorList>
            <person name="Goeker M."/>
        </authorList>
    </citation>
    <scope>NUCLEOTIDE SEQUENCE [LARGE SCALE GENOMIC DNA]</scope>
    <source>
        <strain evidence="13 14">DSM 17498</strain>
    </source>
</reference>
<evidence type="ECO:0000313" key="13">
    <source>
        <dbReference type="EMBL" id="MBB5052616.1"/>
    </source>
</evidence>
<evidence type="ECO:0000256" key="6">
    <source>
        <dbReference type="ARBA" id="ARBA00044065"/>
    </source>
</evidence>